<name>A0A7L5DVJ9_9SPHI</name>
<dbReference type="AlphaFoldDB" id="A0A7L5DVJ9"/>
<evidence type="ECO:0000313" key="2">
    <source>
        <dbReference type="EMBL" id="QJD95102.1"/>
    </source>
</evidence>
<sequence length="599" mass="65935">MAATHWNITVIIICVVVLLLTLWQEYRRTNRSRLGWRVLAILLAVTALACIALPLTYSSQRKATDGSDAVLLTEGYSADSISNHHYPVIFTTDKNIKKQYPKATWVSSLSDIIYHHPAIKQLHILGYGLNEYELQQLTTIPLSYQAPVTPAGLQRLSWPENLKAGEALQVQGHYQSAADKPVKVLLKGLNTGLDSITLPAHASTDFELSAIPKNTGRAVYSLLTLSGNDTLAHESLPVQVEAVKPIKLLMLTSSPDFETRFLKNWLSENGYSVAVRSVISKDKISQDYVNIDKLSLEHLTPALLSKFDVVLGDLSTLKALNASESGALKQEVLQKGLGVIVRADSAGNAASWLQTGFQANAATAKAQLNEVLTLQNQKAKTARLLIDPSYVSAQGNTQNLVYDSQNHVLAATALTGSGQRVFTTLNHTFAWLMAGNNKDYAALWSLLIGKAARKLPSVPGWMVASALPMLNEPVQLQLQSASTPAQVQVNGIHVAPVQNASIPYLWTVNYWPTHAGWQQINTSNGTPSWCYVYENKRWNSLKAQQKIAITQKSVANSGKNATVTKQIQQNTQIELPKMYFYLLLLTTCTFLWIERKLIA</sequence>
<evidence type="ECO:0000313" key="3">
    <source>
        <dbReference type="Proteomes" id="UP000503278"/>
    </source>
</evidence>
<dbReference type="RefSeq" id="WP_169606119.1">
    <property type="nucleotide sequence ID" value="NZ_CP051682.1"/>
</dbReference>
<gene>
    <name evidence="2" type="ORF">HH214_04020</name>
</gene>
<feature type="transmembrane region" description="Helical" evidence="1">
    <location>
        <begin position="6"/>
        <end position="23"/>
    </location>
</feature>
<proteinExistence type="predicted"/>
<keyword evidence="1" id="KW-0812">Transmembrane</keyword>
<feature type="transmembrane region" description="Helical" evidence="1">
    <location>
        <begin position="35"/>
        <end position="57"/>
    </location>
</feature>
<dbReference type="EMBL" id="CP051682">
    <property type="protein sequence ID" value="QJD95102.1"/>
    <property type="molecule type" value="Genomic_DNA"/>
</dbReference>
<dbReference type="Proteomes" id="UP000503278">
    <property type="component" value="Chromosome"/>
</dbReference>
<keyword evidence="1" id="KW-1133">Transmembrane helix</keyword>
<evidence type="ECO:0000256" key="1">
    <source>
        <dbReference type="SAM" id="Phobius"/>
    </source>
</evidence>
<evidence type="ECO:0008006" key="4">
    <source>
        <dbReference type="Google" id="ProtNLM"/>
    </source>
</evidence>
<reference evidence="2 3" key="1">
    <citation type="submission" date="2020-04" db="EMBL/GenBank/DDBJ databases">
        <title>Genome sequencing of novel species.</title>
        <authorList>
            <person name="Heo J."/>
            <person name="Kim S.-J."/>
            <person name="Kim J.-S."/>
            <person name="Hong S.-B."/>
            <person name="Kwon S.-W."/>
        </authorList>
    </citation>
    <scope>NUCLEOTIDE SEQUENCE [LARGE SCALE GENOMIC DNA]</scope>
    <source>
        <strain evidence="2 3">F39-2</strain>
    </source>
</reference>
<dbReference type="KEGG" id="mrob:HH214_04020"/>
<accession>A0A7L5DVJ9</accession>
<keyword evidence="3" id="KW-1185">Reference proteome</keyword>
<dbReference type="SUPFAM" id="SSF52317">
    <property type="entry name" value="Class I glutamine amidotransferase-like"/>
    <property type="match status" value="1"/>
</dbReference>
<organism evidence="2 3">
    <name type="scientific">Mucilaginibacter robiniae</name>
    <dbReference type="NCBI Taxonomy" id="2728022"/>
    <lineage>
        <taxon>Bacteria</taxon>
        <taxon>Pseudomonadati</taxon>
        <taxon>Bacteroidota</taxon>
        <taxon>Sphingobacteriia</taxon>
        <taxon>Sphingobacteriales</taxon>
        <taxon>Sphingobacteriaceae</taxon>
        <taxon>Mucilaginibacter</taxon>
    </lineage>
</organism>
<dbReference type="InterPro" id="IPR029062">
    <property type="entry name" value="Class_I_gatase-like"/>
</dbReference>
<protein>
    <recommendedName>
        <fullName evidence="4">Aerotolerance regulator N-terminal domain-containing protein</fullName>
    </recommendedName>
</protein>
<keyword evidence="1" id="KW-0472">Membrane</keyword>